<dbReference type="OrthoDB" id="109543at2759"/>
<organism evidence="2 3">
    <name type="scientific">Reticulomyxa filosa</name>
    <dbReference type="NCBI Taxonomy" id="46433"/>
    <lineage>
        <taxon>Eukaryota</taxon>
        <taxon>Sar</taxon>
        <taxon>Rhizaria</taxon>
        <taxon>Retaria</taxon>
        <taxon>Foraminifera</taxon>
        <taxon>Monothalamids</taxon>
        <taxon>Reticulomyxidae</taxon>
        <taxon>Reticulomyxa</taxon>
    </lineage>
</organism>
<protein>
    <submittedName>
        <fullName evidence="2">Uncharacterized protein</fullName>
    </submittedName>
</protein>
<feature type="region of interest" description="Disordered" evidence="1">
    <location>
        <begin position="169"/>
        <end position="189"/>
    </location>
</feature>
<evidence type="ECO:0000256" key="1">
    <source>
        <dbReference type="SAM" id="MobiDB-lite"/>
    </source>
</evidence>
<dbReference type="EMBL" id="ASPP01008559">
    <property type="protein sequence ID" value="ETO25416.1"/>
    <property type="molecule type" value="Genomic_DNA"/>
</dbReference>
<feature type="compositionally biased region" description="Basic residues" evidence="1">
    <location>
        <begin position="169"/>
        <end position="181"/>
    </location>
</feature>
<evidence type="ECO:0000313" key="3">
    <source>
        <dbReference type="Proteomes" id="UP000023152"/>
    </source>
</evidence>
<accession>X6NHH3</accession>
<dbReference type="OMA" id="GNTHASI"/>
<dbReference type="AlphaFoldDB" id="X6NHH3"/>
<evidence type="ECO:0000313" key="2">
    <source>
        <dbReference type="EMBL" id="ETO25416.1"/>
    </source>
</evidence>
<reference evidence="2 3" key="1">
    <citation type="journal article" date="2013" name="Curr. Biol.">
        <title>The Genome of the Foraminiferan Reticulomyxa filosa.</title>
        <authorList>
            <person name="Glockner G."/>
            <person name="Hulsmann N."/>
            <person name="Schleicher M."/>
            <person name="Noegel A.A."/>
            <person name="Eichinger L."/>
            <person name="Gallinger C."/>
            <person name="Pawlowski J."/>
            <person name="Sierra R."/>
            <person name="Euteneuer U."/>
            <person name="Pillet L."/>
            <person name="Moustafa A."/>
            <person name="Platzer M."/>
            <person name="Groth M."/>
            <person name="Szafranski K."/>
            <person name="Schliwa M."/>
        </authorList>
    </citation>
    <scope>NUCLEOTIDE SEQUENCE [LARGE SCALE GENOMIC DNA]</scope>
</reference>
<comment type="caution">
    <text evidence="2">The sequence shown here is derived from an EMBL/GenBank/DDBJ whole genome shotgun (WGS) entry which is preliminary data.</text>
</comment>
<gene>
    <name evidence="2" type="ORF">RFI_11721</name>
</gene>
<proteinExistence type="predicted"/>
<dbReference type="Proteomes" id="UP000023152">
    <property type="component" value="Unassembled WGS sequence"/>
</dbReference>
<feature type="non-terminal residue" evidence="2">
    <location>
        <position position="1"/>
    </location>
</feature>
<sequence length="227" mass="26234">DEGQRNKKCVPALGEWIALLAASDHYVWRDVATTYLRENFDRHVKWILVQHKKLLDPNSPKNARIKKSFGASQVSLKLCMFHVCFLRLFRYSQRSGTVMSVQQTKKTLDSLYGRPTHNMKLTLQKTTKRIKKIRSWDQFFKGVGVKAPSTDDLFAWLLEALENSERRGYHKPHHYLPKKKKNNADGGPDRFEAAAEAWENKHYGGSLVVQEKKTKKMTLGDQMIAAF</sequence>
<name>X6NHH3_RETFI</name>
<keyword evidence="3" id="KW-1185">Reference proteome</keyword>